<sequence length="57" mass="6698">MSTTSLDHVNIADTLTSQVVDVLRTVEKRNEEAKKKEMLFFQKLLTDRDRVYADRLK</sequence>
<keyword evidence="2" id="KW-1185">Reference proteome</keyword>
<accession>A0A9P7K2N0</accession>
<reference evidence="1" key="2">
    <citation type="submission" date="2021-10" db="EMBL/GenBank/DDBJ databases">
        <title>Phylogenomics reveals ancestral predisposition of the termite-cultivated fungus Termitomyces towards a domesticated lifestyle.</title>
        <authorList>
            <person name="Auxier B."/>
            <person name="Grum-Grzhimaylo A."/>
            <person name="Cardenas M.E."/>
            <person name="Lodge J.D."/>
            <person name="Laessoe T."/>
            <person name="Pedersen O."/>
            <person name="Smith M.E."/>
            <person name="Kuyper T.W."/>
            <person name="Franco-Molano E.A."/>
            <person name="Baroni T.J."/>
            <person name="Aanen D.K."/>
        </authorList>
    </citation>
    <scope>NUCLEOTIDE SEQUENCE</scope>
    <source>
        <strain evidence="1">AP01</strain>
        <tissue evidence="1">Mycelium</tissue>
    </source>
</reference>
<dbReference type="Gene3D" id="1.20.1270.60">
    <property type="entry name" value="Arfaptin homology (AH) domain/BAR domain"/>
    <property type="match status" value="1"/>
</dbReference>
<comment type="caution">
    <text evidence="1">The sequence shown here is derived from an EMBL/GenBank/DDBJ whole genome shotgun (WGS) entry which is preliminary data.</text>
</comment>
<gene>
    <name evidence="1" type="ORF">DXG03_008700</name>
</gene>
<dbReference type="InterPro" id="IPR027267">
    <property type="entry name" value="AH/BAR_dom_sf"/>
</dbReference>
<organism evidence="1 2">
    <name type="scientific">Asterophora parasitica</name>
    <dbReference type="NCBI Taxonomy" id="117018"/>
    <lineage>
        <taxon>Eukaryota</taxon>
        <taxon>Fungi</taxon>
        <taxon>Dikarya</taxon>
        <taxon>Basidiomycota</taxon>
        <taxon>Agaricomycotina</taxon>
        <taxon>Agaricomycetes</taxon>
        <taxon>Agaricomycetidae</taxon>
        <taxon>Agaricales</taxon>
        <taxon>Tricholomatineae</taxon>
        <taxon>Lyophyllaceae</taxon>
        <taxon>Asterophora</taxon>
    </lineage>
</organism>
<dbReference type="EMBL" id="JABCKV010007419">
    <property type="protein sequence ID" value="KAG5633046.1"/>
    <property type="molecule type" value="Genomic_DNA"/>
</dbReference>
<protein>
    <submittedName>
        <fullName evidence="1">Uncharacterized protein</fullName>
    </submittedName>
</protein>
<dbReference type="Proteomes" id="UP000775547">
    <property type="component" value="Unassembled WGS sequence"/>
</dbReference>
<feature type="non-terminal residue" evidence="1">
    <location>
        <position position="1"/>
    </location>
</feature>
<dbReference type="AlphaFoldDB" id="A0A9P7K2N0"/>
<dbReference type="OrthoDB" id="8783038at2759"/>
<evidence type="ECO:0000313" key="1">
    <source>
        <dbReference type="EMBL" id="KAG5633046.1"/>
    </source>
</evidence>
<evidence type="ECO:0000313" key="2">
    <source>
        <dbReference type="Proteomes" id="UP000775547"/>
    </source>
</evidence>
<reference evidence="1" key="1">
    <citation type="submission" date="2020-07" db="EMBL/GenBank/DDBJ databases">
        <authorList>
            <person name="Nieuwenhuis M."/>
            <person name="Van De Peppel L.J.J."/>
        </authorList>
    </citation>
    <scope>NUCLEOTIDE SEQUENCE</scope>
    <source>
        <strain evidence="1">AP01</strain>
        <tissue evidence="1">Mycelium</tissue>
    </source>
</reference>
<proteinExistence type="predicted"/>
<name>A0A9P7K2N0_9AGAR</name>